<gene>
    <name evidence="2" type="ORF">SMTD_LOCUS9600</name>
</gene>
<name>A0A183P5G4_9TREM</name>
<dbReference type="AlphaFoldDB" id="A0A183P5G4"/>
<keyword evidence="3" id="KW-1185">Reference proteome</keyword>
<evidence type="ECO:0000256" key="1">
    <source>
        <dbReference type="SAM" id="MobiDB-lite"/>
    </source>
</evidence>
<feature type="compositionally biased region" description="Basic and acidic residues" evidence="1">
    <location>
        <begin position="38"/>
        <end position="48"/>
    </location>
</feature>
<feature type="region of interest" description="Disordered" evidence="1">
    <location>
        <begin position="1"/>
        <end position="134"/>
    </location>
</feature>
<evidence type="ECO:0000313" key="2">
    <source>
        <dbReference type="EMBL" id="VDP50704.1"/>
    </source>
</evidence>
<reference evidence="2 3" key="1">
    <citation type="submission" date="2018-11" db="EMBL/GenBank/DDBJ databases">
        <authorList>
            <consortium name="Pathogen Informatics"/>
        </authorList>
    </citation>
    <scope>NUCLEOTIDE SEQUENCE [LARGE SCALE GENOMIC DNA]</scope>
    <source>
        <strain>Denwood</strain>
        <strain evidence="3">Zambia</strain>
    </source>
</reference>
<dbReference type="STRING" id="31246.A0A183P5G4"/>
<sequence>MERPENVGDWEDQSNSNENEEIQPSSTGNQRNQLHQDQTPKARCERDAAILQSQRRKCSTHSGGTIFPHKRMHKPTSISSDHTTENQTDHACINKKFRRTMEDVRPRRGSEIASDETENKETLDNWGNRITNLQ</sequence>
<feature type="compositionally biased region" description="Polar residues" evidence="1">
    <location>
        <begin position="13"/>
        <end position="37"/>
    </location>
</feature>
<dbReference type="Proteomes" id="UP000269396">
    <property type="component" value="Unassembled WGS sequence"/>
</dbReference>
<organism evidence="2 3">
    <name type="scientific">Schistosoma mattheei</name>
    <dbReference type="NCBI Taxonomy" id="31246"/>
    <lineage>
        <taxon>Eukaryota</taxon>
        <taxon>Metazoa</taxon>
        <taxon>Spiralia</taxon>
        <taxon>Lophotrochozoa</taxon>
        <taxon>Platyhelminthes</taxon>
        <taxon>Trematoda</taxon>
        <taxon>Digenea</taxon>
        <taxon>Strigeidida</taxon>
        <taxon>Schistosomatoidea</taxon>
        <taxon>Schistosomatidae</taxon>
        <taxon>Schistosoma</taxon>
    </lineage>
</organism>
<protein>
    <submittedName>
        <fullName evidence="2">Uncharacterized protein</fullName>
    </submittedName>
</protein>
<feature type="compositionally biased region" description="Basic and acidic residues" evidence="1">
    <location>
        <begin position="99"/>
        <end position="110"/>
    </location>
</feature>
<proteinExistence type="predicted"/>
<evidence type="ECO:0000313" key="3">
    <source>
        <dbReference type="Proteomes" id="UP000269396"/>
    </source>
</evidence>
<dbReference type="EMBL" id="UZAL01029848">
    <property type="protein sequence ID" value="VDP50704.1"/>
    <property type="molecule type" value="Genomic_DNA"/>
</dbReference>
<accession>A0A183P5G4</accession>